<feature type="domain" description="Transcriptional repressor PaaX-like central Cas2-like" evidence="8">
    <location>
        <begin position="110"/>
        <end position="180"/>
    </location>
</feature>
<evidence type="ECO:0000259" key="8">
    <source>
        <dbReference type="Pfam" id="PF20803"/>
    </source>
</evidence>
<dbReference type="SUPFAM" id="SSF143430">
    <property type="entry name" value="TTP0101/SSO1404-like"/>
    <property type="match status" value="1"/>
</dbReference>
<dbReference type="AlphaFoldDB" id="A0A1G2NX84"/>
<dbReference type="PANTHER" id="PTHR30319">
    <property type="entry name" value="PHENYLACETIC ACID REGULATOR-RELATED TRANSCRIPTIONAL REPRESSOR"/>
    <property type="match status" value="1"/>
</dbReference>
<protein>
    <submittedName>
        <fullName evidence="9">CRISPR-associated endonuclease Cas2</fullName>
    </submittedName>
</protein>
<evidence type="ECO:0000313" key="10">
    <source>
        <dbReference type="Proteomes" id="UP000176429"/>
    </source>
</evidence>
<dbReference type="GO" id="GO:0043571">
    <property type="term" value="P:maintenance of CRISPR repeat elements"/>
    <property type="evidence" value="ECO:0007669"/>
    <property type="project" value="InterPro"/>
</dbReference>
<keyword evidence="1" id="KW-0540">Nuclease</keyword>
<dbReference type="GO" id="GO:0006351">
    <property type="term" value="P:DNA-templated transcription"/>
    <property type="evidence" value="ECO:0007669"/>
    <property type="project" value="TreeGrafter"/>
</dbReference>
<keyword evidence="4" id="KW-0378">Hydrolase</keyword>
<accession>A0A1G2NX84</accession>
<evidence type="ECO:0000256" key="2">
    <source>
        <dbReference type="ARBA" id="ARBA00022723"/>
    </source>
</evidence>
<sequence>MGVLEQKSARLGRGKGIETKRKNLKKAILSTIGLVGMLAIGLVAPNVIGAMAKLGIISNKREREYISGSCRRLIKQGLLEERRGYLRLTPDGSRLLRQLEYADFKLIKPKRWDGKWRVLIFDIPEKNRLLRNKVRATFISIGFIRLQDSVWVYPYDCEDLISLLKADFRVGKDMLYMIVESMEDGELLQQQFGL</sequence>
<evidence type="ECO:0000313" key="9">
    <source>
        <dbReference type="EMBL" id="OHA39952.1"/>
    </source>
</evidence>
<dbReference type="Gene3D" id="3.30.70.2650">
    <property type="match status" value="1"/>
</dbReference>
<keyword evidence="7" id="KW-0472">Membrane</keyword>
<proteinExistence type="predicted"/>
<dbReference type="InterPro" id="IPR048846">
    <property type="entry name" value="PaaX-like_central"/>
</dbReference>
<dbReference type="GO" id="GO:0004521">
    <property type="term" value="F:RNA endonuclease activity"/>
    <property type="evidence" value="ECO:0007669"/>
    <property type="project" value="InterPro"/>
</dbReference>
<evidence type="ECO:0000256" key="3">
    <source>
        <dbReference type="ARBA" id="ARBA00022759"/>
    </source>
</evidence>
<evidence type="ECO:0000256" key="6">
    <source>
        <dbReference type="ARBA" id="ARBA00023118"/>
    </source>
</evidence>
<dbReference type="PANTHER" id="PTHR30319:SF1">
    <property type="entry name" value="TRANSCRIPTIONAL REPRESSOR PAAX"/>
    <property type="match status" value="1"/>
</dbReference>
<keyword evidence="6" id="KW-0051">Antiviral defense</keyword>
<dbReference type="EMBL" id="MHSH01000058">
    <property type="protein sequence ID" value="OHA39952.1"/>
    <property type="molecule type" value="Genomic_DNA"/>
</dbReference>
<dbReference type="InterPro" id="IPR021127">
    <property type="entry name" value="CRISPR_associated_Cas2"/>
</dbReference>
<keyword evidence="7" id="KW-0812">Transmembrane</keyword>
<gene>
    <name evidence="9" type="ORF">A3H68_03630</name>
</gene>
<dbReference type="Proteomes" id="UP000176429">
    <property type="component" value="Unassembled WGS sequence"/>
</dbReference>
<dbReference type="NCBIfam" id="TIGR01573">
    <property type="entry name" value="cas2"/>
    <property type="match status" value="1"/>
</dbReference>
<evidence type="ECO:0000256" key="5">
    <source>
        <dbReference type="ARBA" id="ARBA00022842"/>
    </source>
</evidence>
<keyword evidence="2" id="KW-0479">Metal-binding</keyword>
<keyword evidence="7" id="KW-1133">Transmembrane helix</keyword>
<keyword evidence="3 9" id="KW-0255">Endonuclease</keyword>
<reference evidence="9 10" key="1">
    <citation type="journal article" date="2016" name="Nat. Commun.">
        <title>Thousands of microbial genomes shed light on interconnected biogeochemical processes in an aquifer system.</title>
        <authorList>
            <person name="Anantharaman K."/>
            <person name="Brown C.T."/>
            <person name="Hug L.A."/>
            <person name="Sharon I."/>
            <person name="Castelle C.J."/>
            <person name="Probst A.J."/>
            <person name="Thomas B.C."/>
            <person name="Singh A."/>
            <person name="Wilkins M.J."/>
            <person name="Karaoz U."/>
            <person name="Brodie E.L."/>
            <person name="Williams K.H."/>
            <person name="Hubbard S.S."/>
            <person name="Banfield J.F."/>
        </authorList>
    </citation>
    <scope>NUCLEOTIDE SEQUENCE [LARGE SCALE GENOMIC DNA]</scope>
</reference>
<comment type="caution">
    <text evidence="9">The sequence shown here is derived from an EMBL/GenBank/DDBJ whole genome shotgun (WGS) entry which is preliminary data.</text>
</comment>
<evidence type="ECO:0000256" key="7">
    <source>
        <dbReference type="SAM" id="Phobius"/>
    </source>
</evidence>
<evidence type="ECO:0000256" key="4">
    <source>
        <dbReference type="ARBA" id="ARBA00022801"/>
    </source>
</evidence>
<feature type="transmembrane region" description="Helical" evidence="7">
    <location>
        <begin position="27"/>
        <end position="52"/>
    </location>
</feature>
<dbReference type="Pfam" id="PF20803">
    <property type="entry name" value="PaaX_M"/>
    <property type="match status" value="1"/>
</dbReference>
<organism evidence="9 10">
    <name type="scientific">Candidatus Taylorbacteria bacterium RIFCSPLOWO2_02_FULL_46_40</name>
    <dbReference type="NCBI Taxonomy" id="1802329"/>
    <lineage>
        <taxon>Bacteria</taxon>
        <taxon>Candidatus Tayloriibacteriota</taxon>
    </lineage>
</organism>
<keyword evidence="5" id="KW-0460">Magnesium</keyword>
<evidence type="ECO:0000256" key="1">
    <source>
        <dbReference type="ARBA" id="ARBA00022722"/>
    </source>
</evidence>
<name>A0A1G2NX84_9BACT</name>